<dbReference type="Pfam" id="PF04381">
    <property type="entry name" value="RdgC"/>
    <property type="match status" value="1"/>
</dbReference>
<comment type="subcellular location">
    <subcellularLocation>
        <location evidence="1 6">Cytoplasm</location>
        <location evidence="1 6">Nucleoid</location>
    </subcellularLocation>
</comment>
<keyword evidence="5 6" id="KW-0233">DNA recombination</keyword>
<evidence type="ECO:0000256" key="3">
    <source>
        <dbReference type="ARBA" id="ARBA00022296"/>
    </source>
</evidence>
<dbReference type="Proteomes" id="UP000286806">
    <property type="component" value="Unassembled WGS sequence"/>
</dbReference>
<evidence type="ECO:0000256" key="5">
    <source>
        <dbReference type="ARBA" id="ARBA00023172"/>
    </source>
</evidence>
<dbReference type="GO" id="GO:0006310">
    <property type="term" value="P:DNA recombination"/>
    <property type="evidence" value="ECO:0007669"/>
    <property type="project" value="UniProtKB-UniRule"/>
</dbReference>
<comment type="similarity">
    <text evidence="2 6">Belongs to the RdgC family.</text>
</comment>
<dbReference type="AlphaFoldDB" id="A0A401JH29"/>
<protein>
    <recommendedName>
        <fullName evidence="3 6">Recombination-associated protein RdgC</fullName>
    </recommendedName>
</protein>
<gene>
    <name evidence="6" type="primary">rdgC</name>
    <name evidence="7" type="ORF">SFMTTN_2729</name>
</gene>
<dbReference type="PANTHER" id="PTHR38103:SF1">
    <property type="entry name" value="RECOMBINATION-ASSOCIATED PROTEIN RDGC"/>
    <property type="match status" value="1"/>
</dbReference>
<proteinExistence type="inferred from homology"/>
<evidence type="ECO:0000256" key="4">
    <source>
        <dbReference type="ARBA" id="ARBA00022490"/>
    </source>
</evidence>
<evidence type="ECO:0000313" key="7">
    <source>
        <dbReference type="EMBL" id="GBL46902.1"/>
    </source>
</evidence>
<evidence type="ECO:0000256" key="6">
    <source>
        <dbReference type="HAMAP-Rule" id="MF_00194"/>
    </source>
</evidence>
<comment type="function">
    <text evidence="6">May be involved in recombination.</text>
</comment>
<evidence type="ECO:0000256" key="1">
    <source>
        <dbReference type="ARBA" id="ARBA00004453"/>
    </source>
</evidence>
<dbReference type="RefSeq" id="WP_124705685.1">
    <property type="nucleotide sequence ID" value="NZ_BGOW01000029.1"/>
</dbReference>
<dbReference type="EMBL" id="BGOW01000029">
    <property type="protein sequence ID" value="GBL46902.1"/>
    <property type="molecule type" value="Genomic_DNA"/>
</dbReference>
<evidence type="ECO:0000313" key="8">
    <source>
        <dbReference type="Proteomes" id="UP000286806"/>
    </source>
</evidence>
<dbReference type="InterPro" id="IPR007476">
    <property type="entry name" value="RdgC"/>
</dbReference>
<dbReference type="GO" id="GO:0000018">
    <property type="term" value="P:regulation of DNA recombination"/>
    <property type="evidence" value="ECO:0007669"/>
    <property type="project" value="TreeGrafter"/>
</dbReference>
<dbReference type="GO" id="GO:0003690">
    <property type="term" value="F:double-stranded DNA binding"/>
    <property type="evidence" value="ECO:0007669"/>
    <property type="project" value="TreeGrafter"/>
</dbReference>
<dbReference type="HAMAP" id="MF_00194">
    <property type="entry name" value="RdgC"/>
    <property type="match status" value="1"/>
</dbReference>
<sequence>MWFKNIFVYRLASDWAMSATTLEEKLSLHPLQACAGLDKQSRGWVSCHGDDRLVHASNRQMLITLGVEQKLLPASIVNQFAKDRVADLEAQQGYRVGRKEKKEIKERVTEELLPRAFAHRRMTYVWIDPVNGWLVVDAASPAKADEALELLGKTLDDLPLKLLHTQRSPVAAMTDWLAGGESPAGFTIDRELELRSSDAGKATVRYVRHDLEGDEIRAHIAAGKTATRLGMTWNDRISFVLTEQLQIKRLDFLDIIKEQAETQAESADEMFDLDFALMTGELAKMLADLVNALGGENLQPA</sequence>
<dbReference type="GO" id="GO:0043590">
    <property type="term" value="C:bacterial nucleoid"/>
    <property type="evidence" value="ECO:0007669"/>
    <property type="project" value="TreeGrafter"/>
</dbReference>
<dbReference type="PANTHER" id="PTHR38103">
    <property type="entry name" value="RECOMBINATION-ASSOCIATED PROTEIN RDGC"/>
    <property type="match status" value="1"/>
</dbReference>
<organism evidence="7 8">
    <name type="scientific">Sulfuriferula multivorans</name>
    <dbReference type="NCBI Taxonomy" id="1559896"/>
    <lineage>
        <taxon>Bacteria</taxon>
        <taxon>Pseudomonadati</taxon>
        <taxon>Pseudomonadota</taxon>
        <taxon>Betaproteobacteria</taxon>
        <taxon>Nitrosomonadales</taxon>
        <taxon>Sulfuricellaceae</taxon>
        <taxon>Sulfuriferula</taxon>
    </lineage>
</organism>
<dbReference type="OrthoDB" id="5290530at2"/>
<keyword evidence="8" id="KW-1185">Reference proteome</keyword>
<dbReference type="GO" id="GO:0005737">
    <property type="term" value="C:cytoplasm"/>
    <property type="evidence" value="ECO:0007669"/>
    <property type="project" value="UniProtKB-UniRule"/>
</dbReference>
<evidence type="ECO:0000256" key="2">
    <source>
        <dbReference type="ARBA" id="ARBA00008657"/>
    </source>
</evidence>
<name>A0A401JH29_9PROT</name>
<accession>A0A401JH29</accession>
<reference evidence="7 8" key="1">
    <citation type="journal article" date="2019" name="Front. Microbiol.">
        <title>Genomes of Neutrophilic Sulfur-Oxidizing Chemolithoautotrophs Representing 9 Proteobacterial Species From 8 Genera.</title>
        <authorList>
            <person name="Watanabe T."/>
            <person name="Kojima H."/>
            <person name="Umezawa K."/>
            <person name="Hori C."/>
            <person name="Takasuka T.E."/>
            <person name="Kato Y."/>
            <person name="Fukui M."/>
        </authorList>
    </citation>
    <scope>NUCLEOTIDE SEQUENCE [LARGE SCALE GENOMIC DNA]</scope>
    <source>
        <strain evidence="7 8">TTN</strain>
    </source>
</reference>
<dbReference type="NCBIfam" id="NF001463">
    <property type="entry name" value="PRK00321.1-4"/>
    <property type="match status" value="1"/>
</dbReference>
<keyword evidence="4 6" id="KW-0963">Cytoplasm</keyword>
<dbReference type="NCBIfam" id="NF001464">
    <property type="entry name" value="PRK00321.1-5"/>
    <property type="match status" value="1"/>
</dbReference>
<comment type="caution">
    <text evidence="7">The sequence shown here is derived from an EMBL/GenBank/DDBJ whole genome shotgun (WGS) entry which is preliminary data.</text>
</comment>